<evidence type="ECO:0000313" key="10">
    <source>
        <dbReference type="EMBL" id="MFC0534105.1"/>
    </source>
</evidence>
<dbReference type="PANTHER" id="PTHR30269">
    <property type="entry name" value="TRANSMEMBRANE PROTEIN YFCA"/>
    <property type="match status" value="1"/>
</dbReference>
<keyword evidence="5 8" id="KW-0812">Transmembrane</keyword>
<keyword evidence="6 8" id="KW-1133">Transmembrane helix</keyword>
<evidence type="ECO:0000256" key="6">
    <source>
        <dbReference type="ARBA" id="ARBA00022989"/>
    </source>
</evidence>
<evidence type="ECO:0000313" key="11">
    <source>
        <dbReference type="Proteomes" id="UP001589867"/>
    </source>
</evidence>
<accession>A0ABV6MHA8</accession>
<feature type="transmembrane region" description="Helical" evidence="8">
    <location>
        <begin position="44"/>
        <end position="63"/>
    </location>
</feature>
<dbReference type="RefSeq" id="WP_377262516.1">
    <property type="nucleotide sequence ID" value="NZ_JBHLUH010000100.1"/>
</dbReference>
<keyword evidence="3" id="KW-0813">Transport</keyword>
<name>A0ABV6MHA8_9ACTN</name>
<dbReference type="InterPro" id="IPR052017">
    <property type="entry name" value="TSUP"/>
</dbReference>
<dbReference type="Pfam" id="PF01925">
    <property type="entry name" value="TauE"/>
    <property type="match status" value="1"/>
</dbReference>
<keyword evidence="7 8" id="KW-0472">Membrane</keyword>
<evidence type="ECO:0000256" key="9">
    <source>
        <dbReference type="SAM" id="MobiDB-lite"/>
    </source>
</evidence>
<dbReference type="EMBL" id="JBHLUH010000100">
    <property type="protein sequence ID" value="MFC0534105.1"/>
    <property type="molecule type" value="Genomic_DNA"/>
</dbReference>
<feature type="transmembrane region" description="Helical" evidence="8">
    <location>
        <begin position="75"/>
        <end position="94"/>
    </location>
</feature>
<evidence type="ECO:0000256" key="7">
    <source>
        <dbReference type="ARBA" id="ARBA00023136"/>
    </source>
</evidence>
<organism evidence="10 11">
    <name type="scientific">Phytohabitans kaempferiae</name>
    <dbReference type="NCBI Taxonomy" id="1620943"/>
    <lineage>
        <taxon>Bacteria</taxon>
        <taxon>Bacillati</taxon>
        <taxon>Actinomycetota</taxon>
        <taxon>Actinomycetes</taxon>
        <taxon>Micromonosporales</taxon>
        <taxon>Micromonosporaceae</taxon>
    </lineage>
</organism>
<evidence type="ECO:0000256" key="3">
    <source>
        <dbReference type="ARBA" id="ARBA00022448"/>
    </source>
</evidence>
<feature type="region of interest" description="Disordered" evidence="9">
    <location>
        <begin position="1"/>
        <end position="22"/>
    </location>
</feature>
<dbReference type="InterPro" id="IPR002781">
    <property type="entry name" value="TM_pro_TauE-like"/>
</dbReference>
<dbReference type="Proteomes" id="UP001589867">
    <property type="component" value="Unassembled WGS sequence"/>
</dbReference>
<evidence type="ECO:0000256" key="1">
    <source>
        <dbReference type="ARBA" id="ARBA00004651"/>
    </source>
</evidence>
<reference evidence="10 11" key="1">
    <citation type="submission" date="2024-09" db="EMBL/GenBank/DDBJ databases">
        <authorList>
            <person name="Sun Q."/>
            <person name="Mori K."/>
        </authorList>
    </citation>
    <scope>NUCLEOTIDE SEQUENCE [LARGE SCALE GENOMIC DNA]</scope>
    <source>
        <strain evidence="10 11">TBRC 3947</strain>
    </source>
</reference>
<comment type="subcellular location">
    <subcellularLocation>
        <location evidence="1 8">Cell membrane</location>
        <topology evidence="1 8">Multi-pass membrane protein</topology>
    </subcellularLocation>
</comment>
<feature type="transmembrane region" description="Helical" evidence="8">
    <location>
        <begin position="162"/>
        <end position="183"/>
    </location>
</feature>
<proteinExistence type="inferred from homology"/>
<keyword evidence="11" id="KW-1185">Reference proteome</keyword>
<evidence type="ECO:0000256" key="8">
    <source>
        <dbReference type="RuleBase" id="RU363041"/>
    </source>
</evidence>
<feature type="transmembrane region" description="Helical" evidence="8">
    <location>
        <begin position="100"/>
        <end position="118"/>
    </location>
</feature>
<feature type="transmembrane region" description="Helical" evidence="8">
    <location>
        <begin position="223"/>
        <end position="241"/>
    </location>
</feature>
<comment type="caution">
    <text evidence="10">The sequence shown here is derived from an EMBL/GenBank/DDBJ whole genome shotgun (WGS) entry which is preliminary data.</text>
</comment>
<evidence type="ECO:0000256" key="4">
    <source>
        <dbReference type="ARBA" id="ARBA00022475"/>
    </source>
</evidence>
<comment type="similarity">
    <text evidence="2 8">Belongs to the 4-toluene sulfonate uptake permease (TSUP) (TC 2.A.102) family.</text>
</comment>
<dbReference type="PANTHER" id="PTHR30269:SF37">
    <property type="entry name" value="MEMBRANE TRANSPORTER PROTEIN"/>
    <property type="match status" value="1"/>
</dbReference>
<sequence length="242" mass="24501">MSRSPGRSSPARIAPRSDDTSWSRTGLGFALVASPFLVLLVGPVAGVTLGNVLAIALATAVLTRTWRDTRWRRTGLLLGTAFVGTAAGALLLTAVPTRALFVLVGSLAVAAIGIVLAGPSPRLLAGVRGGAVSGALSGFMNTTAGVGGPAIAMHSIADRWPAPVFVGTAQAYFLGVNTMSLAFKGFPRLPVAVWVGALATLALGIAAGQLLHRHVPASLARRAVVAIALTGGLATITRGLLM</sequence>
<keyword evidence="4 8" id="KW-1003">Cell membrane</keyword>
<evidence type="ECO:0000256" key="2">
    <source>
        <dbReference type="ARBA" id="ARBA00009142"/>
    </source>
</evidence>
<gene>
    <name evidence="10" type="ORF">ACFFIA_41560</name>
</gene>
<protein>
    <recommendedName>
        <fullName evidence="8">Probable membrane transporter protein</fullName>
    </recommendedName>
</protein>
<evidence type="ECO:0000256" key="5">
    <source>
        <dbReference type="ARBA" id="ARBA00022692"/>
    </source>
</evidence>
<feature type="transmembrane region" description="Helical" evidence="8">
    <location>
        <begin position="189"/>
        <end position="211"/>
    </location>
</feature>